<evidence type="ECO:0000313" key="2">
    <source>
        <dbReference type="EMBL" id="RBT68445.1"/>
    </source>
</evidence>
<dbReference type="Pfam" id="PF01521">
    <property type="entry name" value="Fe-S_biosyn"/>
    <property type="match status" value="1"/>
</dbReference>
<reference evidence="2 4" key="1">
    <citation type="submission" date="2015-06" db="EMBL/GenBank/DDBJ databases">
        <title>The Genome Sequence of Enterococcus hirae 88EA1.</title>
        <authorList>
            <consortium name="The Broad Institute Genomics Platform"/>
            <consortium name="The Broad Institute Genome Sequencing Center for Infectious Disease"/>
            <person name="Earl A.M."/>
            <person name="Van Tyne D."/>
            <person name="Lebreton F."/>
            <person name="Saavedra J.T."/>
            <person name="Gilmore M.S."/>
            <person name="Manson McGuire A."/>
            <person name="Clock S."/>
            <person name="Crupain M."/>
            <person name="Rangan U."/>
            <person name="Young S."/>
            <person name="Abouelleil A."/>
            <person name="Cao P."/>
            <person name="Chapman S.B."/>
            <person name="Griggs A."/>
            <person name="Priest M."/>
            <person name="Shea T."/>
            <person name="Wortman J."/>
            <person name="Nusbaum C."/>
            <person name="Birren B."/>
        </authorList>
    </citation>
    <scope>NUCLEOTIDE SEQUENCE [LARGE SCALE GENOMIC DNA]</scope>
    <source>
        <strain evidence="2 4">88EA1</strain>
    </source>
</reference>
<dbReference type="SUPFAM" id="SSF89360">
    <property type="entry name" value="HesB-like domain"/>
    <property type="match status" value="1"/>
</dbReference>
<comment type="caution">
    <text evidence="3">The sequence shown here is derived from an EMBL/GenBank/DDBJ whole genome shotgun (WGS) entry which is preliminary data.</text>
</comment>
<gene>
    <name evidence="2" type="ORF">EB03_01575</name>
    <name evidence="3" type="ORF">NCTC12204_02170</name>
</gene>
<proteinExistence type="predicted"/>
<organism evidence="3 5">
    <name type="scientific">Enterococcus hirae</name>
    <dbReference type="NCBI Taxonomy" id="1354"/>
    <lineage>
        <taxon>Bacteria</taxon>
        <taxon>Bacillati</taxon>
        <taxon>Bacillota</taxon>
        <taxon>Bacilli</taxon>
        <taxon>Lactobacillales</taxon>
        <taxon>Enterococcaceae</taxon>
        <taxon>Enterococcus</taxon>
    </lineage>
</organism>
<dbReference type="InterPro" id="IPR000361">
    <property type="entry name" value="ATAP_core_dom"/>
</dbReference>
<dbReference type="RefSeq" id="WP_010718741.1">
    <property type="nucleotide sequence ID" value="NZ_AP027299.1"/>
</dbReference>
<evidence type="ECO:0000313" key="3">
    <source>
        <dbReference type="EMBL" id="VTQ67532.1"/>
    </source>
</evidence>
<dbReference type="Proteomes" id="UP000352698">
    <property type="component" value="Unassembled WGS sequence"/>
</dbReference>
<evidence type="ECO:0000313" key="4">
    <source>
        <dbReference type="Proteomes" id="UP000253498"/>
    </source>
</evidence>
<dbReference type="Proteomes" id="UP000253498">
    <property type="component" value="Unassembled WGS sequence"/>
</dbReference>
<dbReference type="Gene3D" id="2.60.300.12">
    <property type="entry name" value="HesB-like domain"/>
    <property type="match status" value="1"/>
</dbReference>
<feature type="domain" description="Core" evidence="1">
    <location>
        <begin position="1"/>
        <end position="113"/>
    </location>
</feature>
<protein>
    <recommendedName>
        <fullName evidence="1">Core domain-containing protein</fullName>
    </recommendedName>
</protein>
<accession>A0A2A4DRU2</accession>
<sequence>MYLKISEKAQERLEKYIQEGATIILDLDDGVGKYSKMGVCSLDTSFRLLLLASKQEKTDYPMKIDSDMGAIYIKDYSKMYMDETMTLTLDPRLNSFKLESPSGTLDNQVPLVDLRP</sequence>
<evidence type="ECO:0000259" key="1">
    <source>
        <dbReference type="Pfam" id="PF01521"/>
    </source>
</evidence>
<dbReference type="EMBL" id="CABEEP010000001">
    <property type="protein sequence ID" value="VTQ67532.1"/>
    <property type="molecule type" value="Genomic_DNA"/>
</dbReference>
<dbReference type="EMBL" id="LESJ01000005">
    <property type="protein sequence ID" value="RBT68445.1"/>
    <property type="molecule type" value="Genomic_DNA"/>
</dbReference>
<dbReference type="InterPro" id="IPR035903">
    <property type="entry name" value="HesB-like_dom_sf"/>
</dbReference>
<name>A0A2A4DRU2_ENTHR</name>
<evidence type="ECO:0000313" key="5">
    <source>
        <dbReference type="Proteomes" id="UP000352698"/>
    </source>
</evidence>
<reference evidence="3 5" key="2">
    <citation type="submission" date="2019-05" db="EMBL/GenBank/DDBJ databases">
        <authorList>
            <consortium name="Pathogen Informatics"/>
        </authorList>
    </citation>
    <scope>NUCLEOTIDE SEQUENCE [LARGE SCALE GENOMIC DNA]</scope>
    <source>
        <strain evidence="3 5">NCTC12204</strain>
    </source>
</reference>
<dbReference type="AlphaFoldDB" id="A0A2A4DRU2"/>